<gene>
    <name evidence="3" type="ORF">ABG79_01633</name>
</gene>
<dbReference type="InterPro" id="IPR006674">
    <property type="entry name" value="HD_domain"/>
</dbReference>
<organism evidence="3 4">
    <name type="scientific">Caloramator mitchellensis</name>
    <dbReference type="NCBI Taxonomy" id="908809"/>
    <lineage>
        <taxon>Bacteria</taxon>
        <taxon>Bacillati</taxon>
        <taxon>Bacillota</taxon>
        <taxon>Clostridia</taxon>
        <taxon>Eubacteriales</taxon>
        <taxon>Clostridiaceae</taxon>
        <taxon>Caloramator</taxon>
    </lineage>
</organism>
<name>A0A0R3JUF2_CALMK</name>
<feature type="transmembrane region" description="Helical" evidence="1">
    <location>
        <begin position="297"/>
        <end position="319"/>
    </location>
</feature>
<dbReference type="InterPro" id="IPR011621">
    <property type="entry name" value="Metal-dep_PHydrolase_7TM_intra"/>
</dbReference>
<dbReference type="Proteomes" id="UP000052015">
    <property type="component" value="Unassembled WGS sequence"/>
</dbReference>
<dbReference type="AlphaFoldDB" id="A0A0R3JUF2"/>
<dbReference type="RefSeq" id="WP_057978943.1">
    <property type="nucleotide sequence ID" value="NZ_LKHP01000008.1"/>
</dbReference>
<dbReference type="STRING" id="908809.ABG79_01633"/>
<dbReference type="PATRIC" id="fig|908809.3.peg.1637"/>
<dbReference type="Pfam" id="PF01966">
    <property type="entry name" value="HD"/>
    <property type="match status" value="1"/>
</dbReference>
<dbReference type="NCBIfam" id="TIGR00277">
    <property type="entry name" value="HDIG"/>
    <property type="match status" value="1"/>
</dbReference>
<dbReference type="InterPro" id="IPR003607">
    <property type="entry name" value="HD/PDEase_dom"/>
</dbReference>
<feature type="transmembrane region" description="Helical" evidence="1">
    <location>
        <begin position="265"/>
        <end position="285"/>
    </location>
</feature>
<proteinExistence type="predicted"/>
<comment type="caution">
    <text evidence="3">The sequence shown here is derived from an EMBL/GenBank/DDBJ whole genome shotgun (WGS) entry which is preliminary data.</text>
</comment>
<keyword evidence="4" id="KW-1185">Reference proteome</keyword>
<accession>A0A0R3JUF2</accession>
<keyword evidence="1" id="KW-0472">Membrane</keyword>
<protein>
    <submittedName>
        <fullName evidence="3">7TM-HD extracellular</fullName>
    </submittedName>
</protein>
<dbReference type="SMART" id="SM00471">
    <property type="entry name" value="HDc"/>
    <property type="match status" value="1"/>
</dbReference>
<feature type="transmembrane region" description="Helical" evidence="1">
    <location>
        <begin position="325"/>
        <end position="346"/>
    </location>
</feature>
<feature type="transmembrane region" description="Helical" evidence="1">
    <location>
        <begin position="419"/>
        <end position="440"/>
    </location>
</feature>
<keyword evidence="1" id="KW-1133">Transmembrane helix</keyword>
<dbReference type="CDD" id="cd00077">
    <property type="entry name" value="HDc"/>
    <property type="match status" value="1"/>
</dbReference>
<dbReference type="EMBL" id="LKHP01000008">
    <property type="protein sequence ID" value="KRQ86650.1"/>
    <property type="molecule type" value="Genomic_DNA"/>
</dbReference>
<dbReference type="InterPro" id="IPR006675">
    <property type="entry name" value="HDIG_dom"/>
</dbReference>
<dbReference type="SUPFAM" id="SSF109604">
    <property type="entry name" value="HD-domain/PDEase-like"/>
    <property type="match status" value="1"/>
</dbReference>
<dbReference type="Pfam" id="PF07697">
    <property type="entry name" value="7TMR-HDED"/>
    <property type="match status" value="1"/>
</dbReference>
<reference evidence="3 4" key="1">
    <citation type="submission" date="2015-09" db="EMBL/GenBank/DDBJ databases">
        <title>Draft genome sequence of a Caloramator mitchellensis, a moderate thermophile from the Great Artesian Basin of Australia.</title>
        <authorList>
            <person name="Patel B.K."/>
        </authorList>
    </citation>
    <scope>NUCLEOTIDE SEQUENCE [LARGE SCALE GENOMIC DNA]</scope>
    <source>
        <strain evidence="3 4">VF08</strain>
    </source>
</reference>
<evidence type="ECO:0000259" key="2">
    <source>
        <dbReference type="SMART" id="SM00471"/>
    </source>
</evidence>
<dbReference type="OrthoDB" id="9806952at2"/>
<feature type="transmembrane region" description="Helical" evidence="1">
    <location>
        <begin position="384"/>
        <end position="407"/>
    </location>
</feature>
<evidence type="ECO:0000313" key="3">
    <source>
        <dbReference type="EMBL" id="KRQ86650.1"/>
    </source>
</evidence>
<dbReference type="PANTHER" id="PTHR36442:SF1">
    <property type="entry name" value="CYCLIC-DI-AMP PHOSPHODIESTERASE PGPH"/>
    <property type="match status" value="1"/>
</dbReference>
<feature type="transmembrane region" description="Helical" evidence="1">
    <location>
        <begin position="358"/>
        <end position="378"/>
    </location>
</feature>
<dbReference type="PANTHER" id="PTHR36442">
    <property type="entry name" value="CYCLIC-DI-AMP PHOSPHODIESTERASE PGPH"/>
    <property type="match status" value="1"/>
</dbReference>
<dbReference type="Gene3D" id="1.10.3210.10">
    <property type="entry name" value="Hypothetical protein af1432"/>
    <property type="match status" value="1"/>
</dbReference>
<dbReference type="InterPro" id="IPR052722">
    <property type="entry name" value="PgpH_phosphodiesterase"/>
</dbReference>
<dbReference type="Pfam" id="PF07698">
    <property type="entry name" value="7TM-7TMR_HD"/>
    <property type="match status" value="1"/>
</dbReference>
<sequence length="685" mass="77388">MFKITAPKILKNDKFQRFLVLFLTFVLLSLISFKSVIPQKYDLQEGQQSPVDIKSPREFVDEIATQEKSQMAVSGVPLQYTKDNDLQNEAINKINQFFSLVLDINTSSLSELEKINKLKETKFYNLTESNLTVLIKLDSEKIKSISNYIINSISDISKKDIMQNDEATLENIRLEFKSSLDKTAFENNIKEIIYTIGASSIKPNMFFDVKKTNELQDLVKKQVEPVVIRKNQIIVSKGDTINSYQMYLLNKAGVLKSNSISDINIYISVLALVAIVEILILLYLTKFKKEAYESINKFTMIFLTLTLNALFVIATYAISPYLIPIALMPILLTLIFEQNLAMYVFIISSMITAVLTNFNLETFVVYLFGGLIGTIYIYKAHDRSNIMLSGFLIGIFDSLIILSIGLLNGIEITQIIINMSYGIAGGLISSILSIGIMPIFEQIFDIVTPIKLMELSNPNLPLLKKILFEAPGTYHHSILVGNLAEAAAEAIGANSLLARVGAYYHDIGKIKRPYFFKENQITNDNPHDNLTPKLSAMIISAHVKDGIELANHYKLPEVIKQIIQEHHGTTLIKYFYVMEKNNSLEEVDESNFRYPGPKPRSKEAAIVMLADCVEAALRSLGNITVADIENMVNKLTKEKMDEGQFDECNLTLREILIIKKSFINVLQGIFHSRIEYPEIAEQKVN</sequence>
<feature type="domain" description="HD/PDEase" evidence="2">
    <location>
        <begin position="469"/>
        <end position="625"/>
    </location>
</feature>
<evidence type="ECO:0000313" key="4">
    <source>
        <dbReference type="Proteomes" id="UP000052015"/>
    </source>
</evidence>
<dbReference type="InterPro" id="IPR011624">
    <property type="entry name" value="Metal-dep_PHydrolase_7TM_extra"/>
</dbReference>
<keyword evidence="1" id="KW-0812">Transmembrane</keyword>
<evidence type="ECO:0000256" key="1">
    <source>
        <dbReference type="SAM" id="Phobius"/>
    </source>
</evidence>